<sequence length="16" mass="1596">MLPSGSIPQVNGPVAE</sequence>
<dbReference type="AlphaFoldDB" id="A0A8S3CYX7"/>
<reference evidence="1" key="1">
    <citation type="submission" date="2021-02" db="EMBL/GenBank/DDBJ databases">
        <authorList>
            <person name="Nowell W R."/>
        </authorList>
    </citation>
    <scope>NUCLEOTIDE SEQUENCE</scope>
</reference>
<dbReference type="Proteomes" id="UP000681967">
    <property type="component" value="Unassembled WGS sequence"/>
</dbReference>
<accession>A0A8S3CYX7</accession>
<gene>
    <name evidence="1" type="ORF">BYL167_LOCUS54425</name>
</gene>
<feature type="non-terminal residue" evidence="1">
    <location>
        <position position="16"/>
    </location>
</feature>
<organism evidence="1 2">
    <name type="scientific">Rotaria magnacalcarata</name>
    <dbReference type="NCBI Taxonomy" id="392030"/>
    <lineage>
        <taxon>Eukaryota</taxon>
        <taxon>Metazoa</taxon>
        <taxon>Spiralia</taxon>
        <taxon>Gnathifera</taxon>
        <taxon>Rotifera</taxon>
        <taxon>Eurotatoria</taxon>
        <taxon>Bdelloidea</taxon>
        <taxon>Philodinida</taxon>
        <taxon>Philodinidae</taxon>
        <taxon>Rotaria</taxon>
    </lineage>
</organism>
<comment type="caution">
    <text evidence="1">The sequence shown here is derived from an EMBL/GenBank/DDBJ whole genome shotgun (WGS) entry which is preliminary data.</text>
</comment>
<evidence type="ECO:0000313" key="1">
    <source>
        <dbReference type="EMBL" id="CAF4965474.1"/>
    </source>
</evidence>
<name>A0A8S3CYX7_9BILA</name>
<proteinExistence type="predicted"/>
<dbReference type="EMBL" id="CAJOBH010191559">
    <property type="protein sequence ID" value="CAF4965474.1"/>
    <property type="molecule type" value="Genomic_DNA"/>
</dbReference>
<protein>
    <submittedName>
        <fullName evidence="1">Uncharacterized protein</fullName>
    </submittedName>
</protein>
<evidence type="ECO:0000313" key="2">
    <source>
        <dbReference type="Proteomes" id="UP000681967"/>
    </source>
</evidence>